<feature type="region of interest" description="Disordered" evidence="7">
    <location>
        <begin position="517"/>
        <end position="557"/>
    </location>
</feature>
<proteinExistence type="predicted"/>
<evidence type="ECO:0000256" key="5">
    <source>
        <dbReference type="ARBA" id="ARBA00022777"/>
    </source>
</evidence>
<dbReference type="PROSITE" id="PS50011">
    <property type="entry name" value="PROTEIN_KINASE_DOM"/>
    <property type="match status" value="1"/>
</dbReference>
<evidence type="ECO:0000256" key="2">
    <source>
        <dbReference type="ARBA" id="ARBA00022527"/>
    </source>
</evidence>
<dbReference type="RefSeq" id="WP_344889796.1">
    <property type="nucleotide sequence ID" value="NZ_BAAAZP010000160.1"/>
</dbReference>
<reference evidence="10" key="1">
    <citation type="journal article" date="2019" name="Int. J. Syst. Evol. Microbiol.">
        <title>The Global Catalogue of Microorganisms (GCM) 10K type strain sequencing project: providing services to taxonomists for standard genome sequencing and annotation.</title>
        <authorList>
            <consortium name="The Broad Institute Genomics Platform"/>
            <consortium name="The Broad Institute Genome Sequencing Center for Infectious Disease"/>
            <person name="Wu L."/>
            <person name="Ma J."/>
        </authorList>
    </citation>
    <scope>NUCLEOTIDE SEQUENCE [LARGE SCALE GENOMIC DNA]</scope>
    <source>
        <strain evidence="10">JCM 16904</strain>
    </source>
</reference>
<keyword evidence="5" id="KW-0418">Kinase</keyword>
<dbReference type="PANTHER" id="PTHR43289:SF6">
    <property type="entry name" value="SERINE_THREONINE-PROTEIN KINASE NEKL-3"/>
    <property type="match status" value="1"/>
</dbReference>
<dbReference type="EC" id="2.7.11.1" evidence="1"/>
<dbReference type="EMBL" id="BAAAZP010000160">
    <property type="protein sequence ID" value="GAA3699724.1"/>
    <property type="molecule type" value="Genomic_DNA"/>
</dbReference>
<dbReference type="InterPro" id="IPR000719">
    <property type="entry name" value="Prot_kinase_dom"/>
</dbReference>
<dbReference type="Pfam" id="PF00069">
    <property type="entry name" value="Pkinase"/>
    <property type="match status" value="1"/>
</dbReference>
<name>A0ABP7D5V1_9ACTN</name>
<sequence length="557" mass="57279">MSDATPSLVADRYRLDERIGSGPMGEVWRGYDTRADWVVAVKVLGARAAGATTREVLRQHAQAVARVIHPNVAMVLDVGEHDGAPFLVMEYLTGLSLGEELAARQTLKIVEVCDLIGHAAAGLEAAHRAGVVHGQVDPDAFRMAASGVLKVVGFGMDGREPVRGSGRYAAPERTTGEPAQAPGDVYALGCVCYELLCGRPPFADEPGEGPRTPPVPPSAIRAEVPAELDRLVLAMIAEDPAARPVSGESIRRTLAAIARPKPGAATGAPPQMPQTPWAGTGAGISQPQTGAPLPQTGAFQRDMGIRPGAPGAGGPGYTQAATEIHPVGAGGAHGGAGGTARAGDTAVFQAGDLGPPPSSAPNRKTVIQLGAAGVAIAVVTVGMVLLTGTRDEQTPVPTPAPTSAVPLPATLPPISTAEPTPDVLTSVEPSGDPTALIGTVAPKATLGQAVPRGGYGEWLKAFDDALTAQQAMGGISPDVAGKARDKLRKVARKFAEGKADSTLGDIAGVYRDLARAQEKGEMNASGPASEFLRDWRLPDGDRRDDRRGAGDDDEDDD</sequence>
<evidence type="ECO:0000256" key="1">
    <source>
        <dbReference type="ARBA" id="ARBA00012513"/>
    </source>
</evidence>
<keyword evidence="10" id="KW-1185">Reference proteome</keyword>
<gene>
    <name evidence="9" type="ORF">GCM10022224_077100</name>
</gene>
<evidence type="ECO:0000256" key="3">
    <source>
        <dbReference type="ARBA" id="ARBA00022679"/>
    </source>
</evidence>
<evidence type="ECO:0000256" key="7">
    <source>
        <dbReference type="SAM" id="MobiDB-lite"/>
    </source>
</evidence>
<comment type="caution">
    <text evidence="9">The sequence shown here is derived from an EMBL/GenBank/DDBJ whole genome shotgun (WGS) entry which is preliminary data.</text>
</comment>
<feature type="domain" description="Protein kinase" evidence="8">
    <location>
        <begin position="13"/>
        <end position="255"/>
    </location>
</feature>
<evidence type="ECO:0000259" key="8">
    <source>
        <dbReference type="PROSITE" id="PS50011"/>
    </source>
</evidence>
<evidence type="ECO:0000313" key="10">
    <source>
        <dbReference type="Proteomes" id="UP001500902"/>
    </source>
</evidence>
<protein>
    <recommendedName>
        <fullName evidence="1">non-specific serine/threonine protein kinase</fullName>
        <ecNumber evidence="1">2.7.11.1</ecNumber>
    </recommendedName>
</protein>
<keyword evidence="3" id="KW-0808">Transferase</keyword>
<keyword evidence="4" id="KW-0547">Nucleotide-binding</keyword>
<organism evidence="9 10">
    <name type="scientific">Nonomuraea antimicrobica</name>
    <dbReference type="NCBI Taxonomy" id="561173"/>
    <lineage>
        <taxon>Bacteria</taxon>
        <taxon>Bacillati</taxon>
        <taxon>Actinomycetota</taxon>
        <taxon>Actinomycetes</taxon>
        <taxon>Streptosporangiales</taxon>
        <taxon>Streptosporangiaceae</taxon>
        <taxon>Nonomuraea</taxon>
    </lineage>
</organism>
<keyword evidence="6" id="KW-0067">ATP-binding</keyword>
<feature type="compositionally biased region" description="Basic and acidic residues" evidence="7">
    <location>
        <begin position="531"/>
        <end position="550"/>
    </location>
</feature>
<evidence type="ECO:0000313" key="9">
    <source>
        <dbReference type="EMBL" id="GAA3699724.1"/>
    </source>
</evidence>
<evidence type="ECO:0000256" key="6">
    <source>
        <dbReference type="ARBA" id="ARBA00022840"/>
    </source>
</evidence>
<dbReference type="SUPFAM" id="SSF56112">
    <property type="entry name" value="Protein kinase-like (PK-like)"/>
    <property type="match status" value="1"/>
</dbReference>
<dbReference type="InterPro" id="IPR011009">
    <property type="entry name" value="Kinase-like_dom_sf"/>
</dbReference>
<feature type="region of interest" description="Disordered" evidence="7">
    <location>
        <begin position="392"/>
        <end position="411"/>
    </location>
</feature>
<accession>A0ABP7D5V1</accession>
<dbReference type="Gene3D" id="3.30.200.20">
    <property type="entry name" value="Phosphorylase Kinase, domain 1"/>
    <property type="match status" value="1"/>
</dbReference>
<dbReference type="PANTHER" id="PTHR43289">
    <property type="entry name" value="MITOGEN-ACTIVATED PROTEIN KINASE KINASE KINASE 20-RELATED"/>
    <property type="match status" value="1"/>
</dbReference>
<evidence type="ECO:0000256" key="4">
    <source>
        <dbReference type="ARBA" id="ARBA00022741"/>
    </source>
</evidence>
<keyword evidence="2" id="KW-0723">Serine/threonine-protein kinase</keyword>
<dbReference type="CDD" id="cd14014">
    <property type="entry name" value="STKc_PknB_like"/>
    <property type="match status" value="1"/>
</dbReference>
<dbReference type="Gene3D" id="1.10.510.10">
    <property type="entry name" value="Transferase(Phosphotransferase) domain 1"/>
    <property type="match status" value="1"/>
</dbReference>
<dbReference type="Proteomes" id="UP001500902">
    <property type="component" value="Unassembled WGS sequence"/>
</dbReference>